<keyword evidence="7" id="KW-1185">Reference proteome</keyword>
<name>A0ABU0S2Z0_9HYPH</name>
<organism evidence="6 7">
    <name type="scientific">Phyllobacterium ifriqiyense</name>
    <dbReference type="NCBI Taxonomy" id="314238"/>
    <lineage>
        <taxon>Bacteria</taxon>
        <taxon>Pseudomonadati</taxon>
        <taxon>Pseudomonadota</taxon>
        <taxon>Alphaproteobacteria</taxon>
        <taxon>Hyphomicrobiales</taxon>
        <taxon>Phyllobacteriaceae</taxon>
        <taxon>Phyllobacterium</taxon>
    </lineage>
</organism>
<dbReference type="SUPFAM" id="SSF56300">
    <property type="entry name" value="Metallo-dependent phosphatases"/>
    <property type="match status" value="1"/>
</dbReference>
<dbReference type="PANTHER" id="PTHR42988">
    <property type="entry name" value="PHOSPHOHYDROLASE"/>
    <property type="match status" value="1"/>
</dbReference>
<dbReference type="Proteomes" id="UP001237780">
    <property type="component" value="Unassembled WGS sequence"/>
</dbReference>
<proteinExistence type="inferred from homology"/>
<protein>
    <submittedName>
        <fullName evidence="6">Icc protein</fullName>
        <ecNumber evidence="6">3.1.4.53</ecNumber>
    </submittedName>
</protein>
<keyword evidence="2 6" id="KW-0378">Hydrolase</keyword>
<dbReference type="InterPro" id="IPR004843">
    <property type="entry name" value="Calcineurin-like_PHP"/>
</dbReference>
<reference evidence="6 7" key="1">
    <citation type="submission" date="2023-07" db="EMBL/GenBank/DDBJ databases">
        <title>Comparative genomics of wheat-associated soil bacteria to identify genetic determinants of phenazine resistance.</title>
        <authorList>
            <person name="Mouncey N."/>
        </authorList>
    </citation>
    <scope>NUCLEOTIDE SEQUENCE [LARGE SCALE GENOMIC DNA]</scope>
    <source>
        <strain evidence="6 7">W4I11</strain>
    </source>
</reference>
<dbReference type="GO" id="GO:0004115">
    <property type="term" value="F:3',5'-cyclic-AMP phosphodiesterase activity"/>
    <property type="evidence" value="ECO:0007669"/>
    <property type="project" value="UniProtKB-EC"/>
</dbReference>
<feature type="domain" description="Calcineurin-like phosphoesterase" evidence="5">
    <location>
        <begin position="1"/>
        <end position="194"/>
    </location>
</feature>
<accession>A0ABU0S2Z0</accession>
<dbReference type="EC" id="3.1.4.53" evidence="6"/>
<dbReference type="Gene3D" id="3.60.21.10">
    <property type="match status" value="1"/>
</dbReference>
<evidence type="ECO:0000256" key="2">
    <source>
        <dbReference type="ARBA" id="ARBA00022801"/>
    </source>
</evidence>
<keyword evidence="1" id="KW-0479">Metal-binding</keyword>
<dbReference type="RefSeq" id="WP_307275861.1">
    <property type="nucleotide sequence ID" value="NZ_JAUSZT010000001.1"/>
</dbReference>
<dbReference type="InterPro" id="IPR029052">
    <property type="entry name" value="Metallo-depent_PP-like"/>
</dbReference>
<evidence type="ECO:0000256" key="4">
    <source>
        <dbReference type="ARBA" id="ARBA00025742"/>
    </source>
</evidence>
<sequence>MKIIQVTDLHLVQPGKLLCGLDPLDRLQRCIENINEHHADADMVIFTGDLSDTGDEETYQLLATELNKLVIPYHLMLGNHDNRDVFLRVFPSIVPEDGFVHRVVDTDEGRFILLDTLEMGRVEGRLDGTRLAWLKQQLQDASGRSVYVFTHHPPFPIHMPHLDPIGLIEAGELFELLKEHGNVRHVFAGHAHRPVAGSWRGIPVSVLRGTNHQSALGFAPDKLAVTHEPPVYGVIFIDRETVIVHSHDFLDTSAAYY</sequence>
<dbReference type="Pfam" id="PF00149">
    <property type="entry name" value="Metallophos"/>
    <property type="match status" value="1"/>
</dbReference>
<dbReference type="InterPro" id="IPR050884">
    <property type="entry name" value="CNP_phosphodiesterase-III"/>
</dbReference>
<dbReference type="PANTHER" id="PTHR42988:SF2">
    <property type="entry name" value="CYCLIC NUCLEOTIDE PHOSPHODIESTERASE CBUA0032-RELATED"/>
    <property type="match status" value="1"/>
</dbReference>
<dbReference type="InterPro" id="IPR026575">
    <property type="entry name" value="GpdQ/CpdA-like"/>
</dbReference>
<keyword evidence="3" id="KW-0408">Iron</keyword>
<comment type="similarity">
    <text evidence="4">Belongs to the cyclic nucleotide phosphodiesterase class-III family.</text>
</comment>
<dbReference type="EMBL" id="JAUSZT010000001">
    <property type="protein sequence ID" value="MDQ0995122.1"/>
    <property type="molecule type" value="Genomic_DNA"/>
</dbReference>
<evidence type="ECO:0000259" key="5">
    <source>
        <dbReference type="Pfam" id="PF00149"/>
    </source>
</evidence>
<gene>
    <name evidence="6" type="ORF">QFZ34_000299</name>
</gene>
<dbReference type="CDD" id="cd07402">
    <property type="entry name" value="MPP_GpdQ"/>
    <property type="match status" value="1"/>
</dbReference>
<comment type="caution">
    <text evidence="6">The sequence shown here is derived from an EMBL/GenBank/DDBJ whole genome shotgun (WGS) entry which is preliminary data.</text>
</comment>
<evidence type="ECO:0000256" key="1">
    <source>
        <dbReference type="ARBA" id="ARBA00022723"/>
    </source>
</evidence>
<evidence type="ECO:0000256" key="3">
    <source>
        <dbReference type="ARBA" id="ARBA00023004"/>
    </source>
</evidence>
<evidence type="ECO:0000313" key="6">
    <source>
        <dbReference type="EMBL" id="MDQ0995122.1"/>
    </source>
</evidence>
<evidence type="ECO:0000313" key="7">
    <source>
        <dbReference type="Proteomes" id="UP001237780"/>
    </source>
</evidence>